<feature type="non-terminal residue" evidence="2">
    <location>
        <position position="1"/>
    </location>
</feature>
<sequence>ELGRAREVGARRRARGDRPAVWGLDAPQGQVRCRGRSGSDLRPVNAEGWGHRAGPRLRQRLPAPRVRRGRQPGADLQQPGAGQRVGSPGEGLRDRGRGAEL</sequence>
<feature type="compositionally biased region" description="Basic residues" evidence="1">
    <location>
        <begin position="53"/>
        <end position="70"/>
    </location>
</feature>
<feature type="compositionally biased region" description="Basic and acidic residues" evidence="1">
    <location>
        <begin position="1"/>
        <end position="10"/>
    </location>
</feature>
<feature type="non-terminal residue" evidence="2">
    <location>
        <position position="101"/>
    </location>
</feature>
<gene>
    <name evidence="2" type="ORF">AVDCRST_MAG85-2676</name>
</gene>
<proteinExistence type="predicted"/>
<feature type="region of interest" description="Disordered" evidence="1">
    <location>
        <begin position="1"/>
        <end position="101"/>
    </location>
</feature>
<dbReference type="EMBL" id="CADCVT010000291">
    <property type="protein sequence ID" value="CAA9517022.1"/>
    <property type="molecule type" value="Genomic_DNA"/>
</dbReference>
<name>A0A6J4T9K5_9ACTN</name>
<feature type="compositionally biased region" description="Basic and acidic residues" evidence="1">
    <location>
        <begin position="91"/>
        <end position="101"/>
    </location>
</feature>
<evidence type="ECO:0000313" key="2">
    <source>
        <dbReference type="EMBL" id="CAA9517022.1"/>
    </source>
</evidence>
<dbReference type="AlphaFoldDB" id="A0A6J4T9K5"/>
<accession>A0A6J4T9K5</accession>
<organism evidence="2">
    <name type="scientific">uncultured Solirubrobacteraceae bacterium</name>
    <dbReference type="NCBI Taxonomy" id="1162706"/>
    <lineage>
        <taxon>Bacteria</taxon>
        <taxon>Bacillati</taxon>
        <taxon>Actinomycetota</taxon>
        <taxon>Thermoleophilia</taxon>
        <taxon>Solirubrobacterales</taxon>
        <taxon>Solirubrobacteraceae</taxon>
        <taxon>environmental samples</taxon>
    </lineage>
</organism>
<reference evidence="2" key="1">
    <citation type="submission" date="2020-02" db="EMBL/GenBank/DDBJ databases">
        <authorList>
            <person name="Meier V. D."/>
        </authorList>
    </citation>
    <scope>NUCLEOTIDE SEQUENCE</scope>
    <source>
        <strain evidence="2">AVDCRST_MAG85</strain>
    </source>
</reference>
<evidence type="ECO:0000256" key="1">
    <source>
        <dbReference type="SAM" id="MobiDB-lite"/>
    </source>
</evidence>
<protein>
    <submittedName>
        <fullName evidence="2">Uncharacterized protein</fullName>
    </submittedName>
</protein>